<proteinExistence type="inferred from homology"/>
<dbReference type="EMBL" id="WBMT01000032">
    <property type="protein sequence ID" value="KAB2340010.1"/>
    <property type="molecule type" value="Genomic_DNA"/>
</dbReference>
<dbReference type="InterPro" id="IPR036291">
    <property type="entry name" value="NAD(P)-bd_dom_sf"/>
</dbReference>
<accession>A0A6H9Y6N9</accession>
<keyword evidence="2" id="KW-0560">Oxidoreductase</keyword>
<protein>
    <submittedName>
        <fullName evidence="3">SDR family oxidoreductase</fullName>
    </submittedName>
</protein>
<name>A0A6H9Y6N9_9ACTN</name>
<gene>
    <name evidence="3" type="ORF">F8566_46550</name>
</gene>
<keyword evidence="4" id="KW-1185">Reference proteome</keyword>
<dbReference type="RefSeq" id="WP_151570322.1">
    <property type="nucleotide sequence ID" value="NZ_WBMT01000032.1"/>
</dbReference>
<sequence>MTTIVIVGGTSGIGHELARHYAAEGADVVITGRDASRAATAAKEIDGARGVAFDLTRPDEIAPALADVEQVDHLVLTAIDRDHNTAADYRLDGAQRLTTLKLVGYTEVVHALLPRMSRDASIVIFGGLAKDRPYPGSTTVSTVNGAVMGLVHTLAVELAPIRVNAVHPGIVGDSPFWRDKPLDAIVSRTPLGRLTTMADVVDAVAFLLRNRSVNGVNLSIDGGWLLT</sequence>
<dbReference type="OrthoDB" id="9806974at2"/>
<dbReference type="Proteomes" id="UP000468735">
    <property type="component" value="Unassembled WGS sequence"/>
</dbReference>
<evidence type="ECO:0000313" key="4">
    <source>
        <dbReference type="Proteomes" id="UP000468735"/>
    </source>
</evidence>
<dbReference type="AlphaFoldDB" id="A0A6H9Y6N9"/>
<dbReference type="PANTHER" id="PTHR43477:SF1">
    <property type="entry name" value="DIHYDROANTICAPSIN 7-DEHYDROGENASE"/>
    <property type="match status" value="1"/>
</dbReference>
<dbReference type="PANTHER" id="PTHR43477">
    <property type="entry name" value="DIHYDROANTICAPSIN 7-DEHYDROGENASE"/>
    <property type="match status" value="1"/>
</dbReference>
<dbReference type="InterPro" id="IPR051122">
    <property type="entry name" value="SDR_DHRS6-like"/>
</dbReference>
<dbReference type="Gene3D" id="3.40.50.720">
    <property type="entry name" value="NAD(P)-binding Rossmann-like Domain"/>
    <property type="match status" value="1"/>
</dbReference>
<dbReference type="GO" id="GO:0016491">
    <property type="term" value="F:oxidoreductase activity"/>
    <property type="evidence" value="ECO:0007669"/>
    <property type="project" value="UniProtKB-KW"/>
</dbReference>
<organism evidence="3 4">
    <name type="scientific">Actinomadura rudentiformis</name>
    <dbReference type="NCBI Taxonomy" id="359158"/>
    <lineage>
        <taxon>Bacteria</taxon>
        <taxon>Bacillati</taxon>
        <taxon>Actinomycetota</taxon>
        <taxon>Actinomycetes</taxon>
        <taxon>Streptosporangiales</taxon>
        <taxon>Thermomonosporaceae</taxon>
        <taxon>Actinomadura</taxon>
    </lineage>
</organism>
<evidence type="ECO:0000313" key="3">
    <source>
        <dbReference type="EMBL" id="KAB2340010.1"/>
    </source>
</evidence>
<comment type="caution">
    <text evidence="3">The sequence shown here is derived from an EMBL/GenBank/DDBJ whole genome shotgun (WGS) entry which is preliminary data.</text>
</comment>
<comment type="similarity">
    <text evidence="1">Belongs to the short-chain dehydrogenases/reductases (SDR) family.</text>
</comment>
<dbReference type="CDD" id="cd05233">
    <property type="entry name" value="SDR_c"/>
    <property type="match status" value="1"/>
</dbReference>
<dbReference type="SUPFAM" id="SSF51735">
    <property type="entry name" value="NAD(P)-binding Rossmann-fold domains"/>
    <property type="match status" value="1"/>
</dbReference>
<evidence type="ECO:0000256" key="2">
    <source>
        <dbReference type="ARBA" id="ARBA00023002"/>
    </source>
</evidence>
<evidence type="ECO:0000256" key="1">
    <source>
        <dbReference type="ARBA" id="ARBA00006484"/>
    </source>
</evidence>
<dbReference type="InterPro" id="IPR002347">
    <property type="entry name" value="SDR_fam"/>
</dbReference>
<dbReference type="Pfam" id="PF13561">
    <property type="entry name" value="adh_short_C2"/>
    <property type="match status" value="1"/>
</dbReference>
<reference evidence="3 4" key="1">
    <citation type="submission" date="2019-09" db="EMBL/GenBank/DDBJ databases">
        <title>Actinomadura physcomitrii sp. nov., a novel actinomycete isolated from moss [Physcomitrium sphaericum (Ludw) Fuernr].</title>
        <authorList>
            <person name="Zhuang X."/>
            <person name="Liu C."/>
        </authorList>
    </citation>
    <scope>NUCLEOTIDE SEQUENCE [LARGE SCALE GENOMIC DNA]</scope>
    <source>
        <strain evidence="3 4">HMC1</strain>
    </source>
</reference>
<dbReference type="PRINTS" id="PR00081">
    <property type="entry name" value="GDHRDH"/>
</dbReference>